<accession>A0A317ZEJ9</accession>
<comment type="caution">
    <text evidence="1">The sequence shown here is derived from an EMBL/GenBank/DDBJ whole genome shotgun (WGS) entry which is preliminary data.</text>
</comment>
<gene>
    <name evidence="1" type="ORF">DDZ13_10845</name>
</gene>
<dbReference type="RefSeq" id="WP_146209340.1">
    <property type="nucleotide sequence ID" value="NZ_QHJQ01000007.1"/>
</dbReference>
<reference evidence="1 2" key="1">
    <citation type="submission" date="2018-05" db="EMBL/GenBank/DDBJ databases">
        <title>Coraliomargarita sinensis sp. nov., isolated from a marine solar saltern.</title>
        <authorList>
            <person name="Zhou L.Y."/>
        </authorList>
    </citation>
    <scope>NUCLEOTIDE SEQUENCE [LARGE SCALE GENOMIC DNA]</scope>
    <source>
        <strain evidence="1 2">WN38</strain>
    </source>
</reference>
<evidence type="ECO:0000313" key="2">
    <source>
        <dbReference type="Proteomes" id="UP000247099"/>
    </source>
</evidence>
<dbReference type="EMBL" id="QHJQ01000007">
    <property type="protein sequence ID" value="PXA03776.1"/>
    <property type="molecule type" value="Genomic_DNA"/>
</dbReference>
<dbReference type="InParanoid" id="A0A317ZEJ9"/>
<proteinExistence type="predicted"/>
<organism evidence="1 2">
    <name type="scientific">Coraliomargarita sinensis</name>
    <dbReference type="NCBI Taxonomy" id="2174842"/>
    <lineage>
        <taxon>Bacteria</taxon>
        <taxon>Pseudomonadati</taxon>
        <taxon>Verrucomicrobiota</taxon>
        <taxon>Opitutia</taxon>
        <taxon>Puniceicoccales</taxon>
        <taxon>Coraliomargaritaceae</taxon>
        <taxon>Coraliomargarita</taxon>
    </lineage>
</organism>
<protein>
    <submittedName>
        <fullName evidence="1">Uncharacterized protein</fullName>
    </submittedName>
</protein>
<evidence type="ECO:0000313" key="1">
    <source>
        <dbReference type="EMBL" id="PXA03776.1"/>
    </source>
</evidence>
<dbReference type="Proteomes" id="UP000247099">
    <property type="component" value="Unassembled WGS sequence"/>
</dbReference>
<dbReference type="AlphaFoldDB" id="A0A317ZEJ9"/>
<sequence length="73" mass="8843">MKTRFWQVKSFSKYFLKKLKFNGCRFRLYKEQVPDASGEKSAARCNSLCTDQAFFQKNRKKFLSPEFIEYKRL</sequence>
<name>A0A317ZEJ9_9BACT</name>
<keyword evidence="2" id="KW-1185">Reference proteome</keyword>